<reference evidence="1 2" key="1">
    <citation type="submission" date="2019-02" db="EMBL/GenBank/DDBJ databases">
        <title>Deep-cultivation of Planctomycetes and their phenomic and genomic characterization uncovers novel biology.</title>
        <authorList>
            <person name="Wiegand S."/>
            <person name="Jogler M."/>
            <person name="Boedeker C."/>
            <person name="Pinto D."/>
            <person name="Vollmers J."/>
            <person name="Rivas-Marin E."/>
            <person name="Kohn T."/>
            <person name="Peeters S.H."/>
            <person name="Heuer A."/>
            <person name="Rast P."/>
            <person name="Oberbeckmann S."/>
            <person name="Bunk B."/>
            <person name="Jeske O."/>
            <person name="Meyerdierks A."/>
            <person name="Storesund J.E."/>
            <person name="Kallscheuer N."/>
            <person name="Luecker S."/>
            <person name="Lage O.M."/>
            <person name="Pohl T."/>
            <person name="Merkel B.J."/>
            <person name="Hornburger P."/>
            <person name="Mueller R.-W."/>
            <person name="Bruemmer F."/>
            <person name="Labrenz M."/>
            <person name="Spormann A.M."/>
            <person name="Op den Camp H."/>
            <person name="Overmann J."/>
            <person name="Amann R."/>
            <person name="Jetten M.S.M."/>
            <person name="Mascher T."/>
            <person name="Medema M.H."/>
            <person name="Devos D.P."/>
            <person name="Kaster A.-K."/>
            <person name="Ovreas L."/>
            <person name="Rohde M."/>
            <person name="Galperin M.Y."/>
            <person name="Jogler C."/>
        </authorList>
    </citation>
    <scope>NUCLEOTIDE SEQUENCE [LARGE SCALE GENOMIC DNA]</scope>
    <source>
        <strain evidence="1 2">Pan265</strain>
    </source>
</reference>
<name>A0A518BTQ0_9BACT</name>
<evidence type="ECO:0000313" key="2">
    <source>
        <dbReference type="Proteomes" id="UP000320386"/>
    </source>
</evidence>
<dbReference type="Proteomes" id="UP000320386">
    <property type="component" value="Chromosome"/>
</dbReference>
<dbReference type="KEGG" id="mcad:Pan265_01620"/>
<dbReference type="RefSeq" id="WP_145444373.1">
    <property type="nucleotide sequence ID" value="NZ_CP036280.1"/>
</dbReference>
<dbReference type="SUPFAM" id="SSF56784">
    <property type="entry name" value="HAD-like"/>
    <property type="match status" value="1"/>
</dbReference>
<gene>
    <name evidence="1" type="ORF">Pan265_01620</name>
</gene>
<sequence>MNPPPTQPLPLFVDLDGTLIATDVFNQSLLGVLKHRPWQIPALLITWLFRGRPELKRLAYRRARLDITRLPYRPAVLELIRSARDAGQPVILATASHREPAQHVADHLGVFDDVLASEQRNNLKAGRKLDAIRDWCTQHNHTGFAYAGDARPDLVIWQQADHAIAVAPPPRVRAQITRRGINATILDA</sequence>
<proteinExistence type="predicted"/>
<dbReference type="EMBL" id="CP036280">
    <property type="protein sequence ID" value="QDU70337.1"/>
    <property type="molecule type" value="Genomic_DNA"/>
</dbReference>
<dbReference type="Gene3D" id="3.40.50.1000">
    <property type="entry name" value="HAD superfamily/HAD-like"/>
    <property type="match status" value="1"/>
</dbReference>
<keyword evidence="2" id="KW-1185">Reference proteome</keyword>
<evidence type="ECO:0008006" key="3">
    <source>
        <dbReference type="Google" id="ProtNLM"/>
    </source>
</evidence>
<dbReference type="AlphaFoldDB" id="A0A518BTQ0"/>
<dbReference type="Pfam" id="PF12710">
    <property type="entry name" value="HAD"/>
    <property type="match status" value="1"/>
</dbReference>
<dbReference type="InterPro" id="IPR036412">
    <property type="entry name" value="HAD-like_sf"/>
</dbReference>
<dbReference type="OrthoDB" id="9803632at2"/>
<protein>
    <recommendedName>
        <fullName evidence="3">Phosphoserine phosphatase</fullName>
    </recommendedName>
</protein>
<organism evidence="1 2">
    <name type="scientific">Mucisphaera calidilacus</name>
    <dbReference type="NCBI Taxonomy" id="2527982"/>
    <lineage>
        <taxon>Bacteria</taxon>
        <taxon>Pseudomonadati</taxon>
        <taxon>Planctomycetota</taxon>
        <taxon>Phycisphaerae</taxon>
        <taxon>Phycisphaerales</taxon>
        <taxon>Phycisphaeraceae</taxon>
        <taxon>Mucisphaera</taxon>
    </lineage>
</organism>
<evidence type="ECO:0000313" key="1">
    <source>
        <dbReference type="EMBL" id="QDU70337.1"/>
    </source>
</evidence>
<dbReference type="InterPro" id="IPR023214">
    <property type="entry name" value="HAD_sf"/>
</dbReference>
<accession>A0A518BTQ0</accession>